<gene>
    <name evidence="2" type="ORF">H9701_01620</name>
</gene>
<dbReference type="Pfam" id="PF06013">
    <property type="entry name" value="WXG100"/>
    <property type="match status" value="1"/>
</dbReference>
<evidence type="ECO:0000313" key="2">
    <source>
        <dbReference type="EMBL" id="HJC40239.1"/>
    </source>
</evidence>
<accession>A0A9D2P049</accession>
<evidence type="ECO:0000313" key="3">
    <source>
        <dbReference type="Proteomes" id="UP000823882"/>
    </source>
</evidence>
<reference evidence="2" key="2">
    <citation type="submission" date="2021-04" db="EMBL/GenBank/DDBJ databases">
        <authorList>
            <person name="Gilroy R."/>
        </authorList>
    </citation>
    <scope>NUCLEOTIDE SEQUENCE</scope>
    <source>
        <strain evidence="2">CHK186-1790</strain>
    </source>
</reference>
<proteinExistence type="inferred from homology"/>
<reference evidence="2" key="1">
    <citation type="journal article" date="2021" name="PeerJ">
        <title>Extensive microbial diversity within the chicken gut microbiome revealed by metagenomics and culture.</title>
        <authorList>
            <person name="Gilroy R."/>
            <person name="Ravi A."/>
            <person name="Getino M."/>
            <person name="Pursley I."/>
            <person name="Horton D.L."/>
            <person name="Alikhan N.F."/>
            <person name="Baker D."/>
            <person name="Gharbi K."/>
            <person name="Hall N."/>
            <person name="Watson M."/>
            <person name="Adriaenssens E.M."/>
            <person name="Foster-Nyarko E."/>
            <person name="Jarju S."/>
            <person name="Secka A."/>
            <person name="Antonio M."/>
            <person name="Oren A."/>
            <person name="Chaudhuri R.R."/>
            <person name="La Ragione R."/>
            <person name="Hildebrand F."/>
            <person name="Pallen M.J."/>
        </authorList>
    </citation>
    <scope>NUCLEOTIDE SEQUENCE</scope>
    <source>
        <strain evidence="2">CHK186-1790</strain>
    </source>
</reference>
<dbReference type="InterPro" id="IPR036689">
    <property type="entry name" value="ESAT-6-like_sf"/>
</dbReference>
<dbReference type="InterPro" id="IPR010310">
    <property type="entry name" value="T7SS_ESAT-6-like"/>
</dbReference>
<protein>
    <recommendedName>
        <fullName evidence="1">ESAT-6-like protein</fullName>
    </recommendedName>
</protein>
<dbReference type="Gene3D" id="1.10.287.1060">
    <property type="entry name" value="ESAT-6-like"/>
    <property type="match status" value="1"/>
</dbReference>
<name>A0A9D2P049_9FIRM</name>
<dbReference type="SUPFAM" id="SSF140453">
    <property type="entry name" value="EsxAB dimer-like"/>
    <property type="match status" value="1"/>
</dbReference>
<dbReference type="NCBIfam" id="TIGR03930">
    <property type="entry name" value="WXG100_ESAT6"/>
    <property type="match status" value="1"/>
</dbReference>
<sequence>MGLGLITVETERLDQVAGQVEGYADDYLKAYNELFTIVKDMKEAWDGKDNVAFTNQIEGFRNDFQKMEQLMRDYAEYLRKCAKTYRDTQENIARSAGSLSQGN</sequence>
<comment type="caution">
    <text evidence="2">The sequence shown here is derived from an EMBL/GenBank/DDBJ whole genome shotgun (WGS) entry which is preliminary data.</text>
</comment>
<comment type="similarity">
    <text evidence="1">Belongs to the WXG100 family.</text>
</comment>
<dbReference type="EMBL" id="DWWJ01000028">
    <property type="protein sequence ID" value="HJC40239.1"/>
    <property type="molecule type" value="Genomic_DNA"/>
</dbReference>
<organism evidence="2 3">
    <name type="scientific">Candidatus Intestinimonas pullistercoris</name>
    <dbReference type="NCBI Taxonomy" id="2838623"/>
    <lineage>
        <taxon>Bacteria</taxon>
        <taxon>Bacillati</taxon>
        <taxon>Bacillota</taxon>
        <taxon>Clostridia</taxon>
        <taxon>Eubacteriales</taxon>
        <taxon>Intestinimonas</taxon>
    </lineage>
</organism>
<dbReference type="Proteomes" id="UP000823882">
    <property type="component" value="Unassembled WGS sequence"/>
</dbReference>
<dbReference type="AlphaFoldDB" id="A0A9D2P049"/>
<evidence type="ECO:0000256" key="1">
    <source>
        <dbReference type="RuleBase" id="RU362001"/>
    </source>
</evidence>